<protein>
    <submittedName>
        <fullName evidence="1">Uncharacterized protein</fullName>
    </submittedName>
</protein>
<proteinExistence type="predicted"/>
<reference evidence="1 2" key="1">
    <citation type="journal article" date="2019" name="Commun. Biol.">
        <title>The bagworm genome reveals a unique fibroin gene that provides high tensile strength.</title>
        <authorList>
            <person name="Kono N."/>
            <person name="Nakamura H."/>
            <person name="Ohtoshi R."/>
            <person name="Tomita M."/>
            <person name="Numata K."/>
            <person name="Arakawa K."/>
        </authorList>
    </citation>
    <scope>NUCLEOTIDE SEQUENCE [LARGE SCALE GENOMIC DNA]</scope>
</reference>
<gene>
    <name evidence="1" type="ORF">EVAR_25349_1</name>
</gene>
<organism evidence="1 2">
    <name type="scientific">Eumeta variegata</name>
    <name type="common">Bagworm moth</name>
    <name type="synonym">Eumeta japonica</name>
    <dbReference type="NCBI Taxonomy" id="151549"/>
    <lineage>
        <taxon>Eukaryota</taxon>
        <taxon>Metazoa</taxon>
        <taxon>Ecdysozoa</taxon>
        <taxon>Arthropoda</taxon>
        <taxon>Hexapoda</taxon>
        <taxon>Insecta</taxon>
        <taxon>Pterygota</taxon>
        <taxon>Neoptera</taxon>
        <taxon>Endopterygota</taxon>
        <taxon>Lepidoptera</taxon>
        <taxon>Glossata</taxon>
        <taxon>Ditrysia</taxon>
        <taxon>Tineoidea</taxon>
        <taxon>Psychidae</taxon>
        <taxon>Oiketicinae</taxon>
        <taxon>Eumeta</taxon>
    </lineage>
</organism>
<dbReference type="Proteomes" id="UP000299102">
    <property type="component" value="Unassembled WGS sequence"/>
</dbReference>
<evidence type="ECO:0000313" key="1">
    <source>
        <dbReference type="EMBL" id="GBP67953.1"/>
    </source>
</evidence>
<keyword evidence="2" id="KW-1185">Reference proteome</keyword>
<accession>A0A4C1XXU7</accession>
<dbReference type="AlphaFoldDB" id="A0A4C1XXU7"/>
<sequence>MDKLIFRVQDAPNMVGIRRREPVKVNIRPTTINPFEIMRSKNRINSGRDPDTLSARQESDKRIYSRVYCSLSDRAVHKRARARAPPAVLGTRHFGIPNSSMTLHSCEPGPAGSVGLRRGAGAATSRSRGAVPRARPGLVNLNRSASALPPFWEGRSESETLEQKGDNGAFGHIARGLMPAARPRRDAPVIHDGIICGWKDYILIWLEWTGYLEKIHDELETYSNDNFYPLFFPLTRCGLMTVDDCRRRGGDDRRRRRCDALSEAQS</sequence>
<dbReference type="EMBL" id="BGZK01000997">
    <property type="protein sequence ID" value="GBP67953.1"/>
    <property type="molecule type" value="Genomic_DNA"/>
</dbReference>
<name>A0A4C1XXU7_EUMVA</name>
<comment type="caution">
    <text evidence="1">The sequence shown here is derived from an EMBL/GenBank/DDBJ whole genome shotgun (WGS) entry which is preliminary data.</text>
</comment>
<evidence type="ECO:0000313" key="2">
    <source>
        <dbReference type="Proteomes" id="UP000299102"/>
    </source>
</evidence>